<evidence type="ECO:0000256" key="3">
    <source>
        <dbReference type="ARBA" id="ARBA00023015"/>
    </source>
</evidence>
<dbReference type="Gene3D" id="1.10.10.60">
    <property type="entry name" value="Homeodomain-like"/>
    <property type="match status" value="2"/>
</dbReference>
<comment type="subcellular location">
    <subcellularLocation>
        <location evidence="1">Nucleus</location>
    </subcellularLocation>
</comment>
<feature type="region of interest" description="Disordered" evidence="7">
    <location>
        <begin position="253"/>
        <end position="272"/>
    </location>
</feature>
<evidence type="ECO:0000256" key="6">
    <source>
        <dbReference type="ARBA" id="ARBA00023242"/>
    </source>
</evidence>
<evidence type="ECO:0000256" key="4">
    <source>
        <dbReference type="ARBA" id="ARBA00023125"/>
    </source>
</evidence>
<dbReference type="SUPFAM" id="SSF46689">
    <property type="entry name" value="Homeodomain-like"/>
    <property type="match status" value="1"/>
</dbReference>
<dbReference type="InterPro" id="IPR001005">
    <property type="entry name" value="SANT/Myb"/>
</dbReference>
<sequence>MGHHSCCSKQKVKRGLWSPEEDEKLINYISTYGHGCWSSVPKLAGLQRCGKSCRLRWINYLRPDLKRGSFSQQEASLIIELHSILGNRWAQIAKHLPGRTDNEVKNFWNSSIKKRLLLSHAHDRHHQHMPPPHPLSIFPQDHLLHVSQNPNFYLDEARAESLFGSLNLQTNLIVAAAAQHDQVTLQSDGSSGPMLSNLELDQLHSNFGPLGAFTLNSHQVPNLYASFYDGPLEPLQLPSVVHHQVDVFKQESHDRGDGIHGSQHARGTNIEPGSVVVNDYGDKSDHIYPPTTVLTMPKLCDEMAVPATSSAPQEIIDPLLCLGNGIIHYQDPLNMQLQNDYNWLMSTMPPSSSSSPTPSQLPNILLYPANPSPVFTDLPDSDQHQPAPLVNLK</sequence>
<dbReference type="InterPro" id="IPR051953">
    <property type="entry name" value="Plant_SW-associated_TFs"/>
</dbReference>
<feature type="domain" description="Myb-like" evidence="8">
    <location>
        <begin position="9"/>
        <end position="61"/>
    </location>
</feature>
<evidence type="ECO:0000256" key="2">
    <source>
        <dbReference type="ARBA" id="ARBA00022737"/>
    </source>
</evidence>
<accession>A0AAN7GA69</accession>
<dbReference type="SMART" id="SM00717">
    <property type="entry name" value="SANT"/>
    <property type="match status" value="2"/>
</dbReference>
<reference evidence="10 11" key="1">
    <citation type="journal article" date="2023" name="Hortic Res">
        <title>Pangenome of water caltrop reveals structural variations and asymmetric subgenome divergence after allopolyploidization.</title>
        <authorList>
            <person name="Zhang X."/>
            <person name="Chen Y."/>
            <person name="Wang L."/>
            <person name="Yuan Y."/>
            <person name="Fang M."/>
            <person name="Shi L."/>
            <person name="Lu R."/>
            <person name="Comes H.P."/>
            <person name="Ma Y."/>
            <person name="Chen Y."/>
            <person name="Huang G."/>
            <person name="Zhou Y."/>
            <person name="Zheng Z."/>
            <person name="Qiu Y."/>
        </authorList>
    </citation>
    <scope>NUCLEOTIDE SEQUENCE [LARGE SCALE GENOMIC DNA]</scope>
    <source>
        <tissue evidence="10">Roots</tissue>
    </source>
</reference>
<keyword evidence="11" id="KW-1185">Reference proteome</keyword>
<dbReference type="PANTHER" id="PTHR47997">
    <property type="entry name" value="MYB DOMAIN PROTEIN 55"/>
    <property type="match status" value="1"/>
</dbReference>
<dbReference type="AlphaFoldDB" id="A0AAN7GA69"/>
<comment type="caution">
    <text evidence="10">The sequence shown here is derived from an EMBL/GenBank/DDBJ whole genome shotgun (WGS) entry which is preliminary data.</text>
</comment>
<keyword evidence="2" id="KW-0677">Repeat</keyword>
<feature type="domain" description="HTH myb-type" evidence="9">
    <location>
        <begin position="66"/>
        <end position="116"/>
    </location>
</feature>
<organism evidence="10 11">
    <name type="scientific">Trapa incisa</name>
    <dbReference type="NCBI Taxonomy" id="236973"/>
    <lineage>
        <taxon>Eukaryota</taxon>
        <taxon>Viridiplantae</taxon>
        <taxon>Streptophyta</taxon>
        <taxon>Embryophyta</taxon>
        <taxon>Tracheophyta</taxon>
        <taxon>Spermatophyta</taxon>
        <taxon>Magnoliopsida</taxon>
        <taxon>eudicotyledons</taxon>
        <taxon>Gunneridae</taxon>
        <taxon>Pentapetalae</taxon>
        <taxon>rosids</taxon>
        <taxon>malvids</taxon>
        <taxon>Myrtales</taxon>
        <taxon>Lythraceae</taxon>
        <taxon>Trapa</taxon>
    </lineage>
</organism>
<dbReference type="GO" id="GO:0005634">
    <property type="term" value="C:nucleus"/>
    <property type="evidence" value="ECO:0007669"/>
    <property type="project" value="UniProtKB-SubCell"/>
</dbReference>
<dbReference type="InterPro" id="IPR009057">
    <property type="entry name" value="Homeodomain-like_sf"/>
</dbReference>
<protein>
    <submittedName>
        <fullName evidence="10">Uncharacterized protein</fullName>
    </submittedName>
</protein>
<dbReference type="PROSITE" id="PS51294">
    <property type="entry name" value="HTH_MYB"/>
    <property type="match status" value="2"/>
</dbReference>
<evidence type="ECO:0000313" key="10">
    <source>
        <dbReference type="EMBL" id="KAK4741350.1"/>
    </source>
</evidence>
<keyword evidence="4" id="KW-0238">DNA-binding</keyword>
<proteinExistence type="predicted"/>
<dbReference type="CDD" id="cd00167">
    <property type="entry name" value="SANT"/>
    <property type="match status" value="2"/>
</dbReference>
<feature type="domain" description="Myb-like" evidence="8">
    <location>
        <begin position="62"/>
        <end position="112"/>
    </location>
</feature>
<dbReference type="PANTHER" id="PTHR47997:SF87">
    <property type="entry name" value="TRANSCRIPTION FACTOR MYB26"/>
    <property type="match status" value="1"/>
</dbReference>
<feature type="domain" description="HTH myb-type" evidence="9">
    <location>
        <begin position="9"/>
        <end position="65"/>
    </location>
</feature>
<keyword evidence="6" id="KW-0539">Nucleus</keyword>
<evidence type="ECO:0000256" key="1">
    <source>
        <dbReference type="ARBA" id="ARBA00004123"/>
    </source>
</evidence>
<evidence type="ECO:0000259" key="9">
    <source>
        <dbReference type="PROSITE" id="PS51294"/>
    </source>
</evidence>
<name>A0AAN7GA69_9MYRT</name>
<evidence type="ECO:0000256" key="7">
    <source>
        <dbReference type="SAM" id="MobiDB-lite"/>
    </source>
</evidence>
<keyword evidence="5" id="KW-0804">Transcription</keyword>
<dbReference type="InterPro" id="IPR017930">
    <property type="entry name" value="Myb_dom"/>
</dbReference>
<dbReference type="PROSITE" id="PS50090">
    <property type="entry name" value="MYB_LIKE"/>
    <property type="match status" value="2"/>
</dbReference>
<dbReference type="GO" id="GO:0003677">
    <property type="term" value="F:DNA binding"/>
    <property type="evidence" value="ECO:0007669"/>
    <property type="project" value="UniProtKB-KW"/>
</dbReference>
<gene>
    <name evidence="10" type="ORF">SAY87_024938</name>
</gene>
<evidence type="ECO:0000313" key="11">
    <source>
        <dbReference type="Proteomes" id="UP001345219"/>
    </source>
</evidence>
<keyword evidence="3" id="KW-0805">Transcription regulation</keyword>
<dbReference type="EMBL" id="JAXIOK010000024">
    <property type="protein sequence ID" value="KAK4741350.1"/>
    <property type="molecule type" value="Genomic_DNA"/>
</dbReference>
<evidence type="ECO:0000259" key="8">
    <source>
        <dbReference type="PROSITE" id="PS50090"/>
    </source>
</evidence>
<dbReference type="Proteomes" id="UP001345219">
    <property type="component" value="Chromosome 19"/>
</dbReference>
<dbReference type="Pfam" id="PF00249">
    <property type="entry name" value="Myb_DNA-binding"/>
    <property type="match status" value="2"/>
</dbReference>
<dbReference type="FunFam" id="1.10.10.60:FF:000047">
    <property type="entry name" value="Myb transcription factor"/>
    <property type="match status" value="1"/>
</dbReference>
<evidence type="ECO:0000256" key="5">
    <source>
        <dbReference type="ARBA" id="ARBA00023163"/>
    </source>
</evidence>
<dbReference type="FunFam" id="1.10.10.60:FF:000140">
    <property type="entry name" value="Myb transcription factor"/>
    <property type="match status" value="1"/>
</dbReference>